<feature type="compositionally biased region" description="Pro residues" evidence="1">
    <location>
        <begin position="252"/>
        <end position="261"/>
    </location>
</feature>
<feature type="compositionally biased region" description="Polar residues" evidence="1">
    <location>
        <begin position="188"/>
        <end position="207"/>
    </location>
</feature>
<evidence type="ECO:0000313" key="3">
    <source>
        <dbReference type="EMBL" id="JAS16734.1"/>
    </source>
</evidence>
<protein>
    <submittedName>
        <fullName evidence="3">Uncharacterized protein</fullName>
    </submittedName>
</protein>
<name>A0A1B6CTI3_9HEMI</name>
<feature type="compositionally biased region" description="Polar residues" evidence="1">
    <location>
        <begin position="28"/>
        <end position="44"/>
    </location>
</feature>
<feature type="non-terminal residue" evidence="3">
    <location>
        <position position="1"/>
    </location>
</feature>
<accession>A0A1B6CTI3</accession>
<feature type="compositionally biased region" description="Basic and acidic residues" evidence="1">
    <location>
        <begin position="208"/>
        <end position="218"/>
    </location>
</feature>
<reference evidence="3" key="1">
    <citation type="submission" date="2015-12" db="EMBL/GenBank/DDBJ databases">
        <title>De novo transcriptome assembly of four potential Pierce s Disease insect vectors from Arizona vineyards.</title>
        <authorList>
            <person name="Tassone E.E."/>
        </authorList>
    </citation>
    <scope>NUCLEOTIDE SEQUENCE</scope>
</reference>
<feature type="compositionally biased region" description="Basic and acidic residues" evidence="1">
    <location>
        <begin position="227"/>
        <end position="251"/>
    </location>
</feature>
<feature type="compositionally biased region" description="Low complexity" evidence="1">
    <location>
        <begin position="94"/>
        <end position="104"/>
    </location>
</feature>
<sequence>TSGPEREFPLHCQHSSNKIYYSYTKMSENNSEVKTENSVSAENQDQMEDKPTRGRRSASKRVSMLTRTAQEGEAILKGMGHKEDGAPEGRRTTRSSTRGSTAAATPPPAKREKKAPLSGRGSRRGRPKKDEAEDENDEGHDDDKHEEKEDIKKDEVAEENGKPEESEKKENNLDSSEVPTIEKAETMETGNVDKSTDNGPNDQSSSSPKEEDSVKSTTEEPSSGAEPVKDGKDKTSETSETDKSVEADTREAPPPQAAPAE</sequence>
<gene>
    <name evidence="2" type="ORF">g.7826</name>
    <name evidence="3" type="ORF">g.7827</name>
</gene>
<proteinExistence type="predicted"/>
<feature type="compositionally biased region" description="Basic and acidic residues" evidence="1">
    <location>
        <begin position="141"/>
        <end position="172"/>
    </location>
</feature>
<dbReference type="EMBL" id="GEDC01029225">
    <property type="protein sequence ID" value="JAS08073.1"/>
    <property type="molecule type" value="Transcribed_RNA"/>
</dbReference>
<dbReference type="AlphaFoldDB" id="A0A1B6CTI3"/>
<feature type="compositionally biased region" description="Basic and acidic residues" evidence="1">
    <location>
        <begin position="80"/>
        <end position="91"/>
    </location>
</feature>
<feature type="region of interest" description="Disordered" evidence="1">
    <location>
        <begin position="28"/>
        <end position="261"/>
    </location>
</feature>
<evidence type="ECO:0000256" key="1">
    <source>
        <dbReference type="SAM" id="MobiDB-lite"/>
    </source>
</evidence>
<organism evidence="3">
    <name type="scientific">Clastoptera arizonana</name>
    <name type="common">Arizona spittle bug</name>
    <dbReference type="NCBI Taxonomy" id="38151"/>
    <lineage>
        <taxon>Eukaryota</taxon>
        <taxon>Metazoa</taxon>
        <taxon>Ecdysozoa</taxon>
        <taxon>Arthropoda</taxon>
        <taxon>Hexapoda</taxon>
        <taxon>Insecta</taxon>
        <taxon>Pterygota</taxon>
        <taxon>Neoptera</taxon>
        <taxon>Paraneoptera</taxon>
        <taxon>Hemiptera</taxon>
        <taxon>Auchenorrhyncha</taxon>
        <taxon>Cercopoidea</taxon>
        <taxon>Clastopteridae</taxon>
        <taxon>Clastoptera</taxon>
    </lineage>
</organism>
<evidence type="ECO:0000313" key="2">
    <source>
        <dbReference type="EMBL" id="JAS08073.1"/>
    </source>
</evidence>
<dbReference type="EMBL" id="GEDC01020564">
    <property type="protein sequence ID" value="JAS16734.1"/>
    <property type="molecule type" value="Transcribed_RNA"/>
</dbReference>